<dbReference type="InterPro" id="IPR047216">
    <property type="entry name" value="Endonuclease_DUF559_bact"/>
</dbReference>
<organism evidence="2 3">
    <name type="scientific">Selenomonas montiformis</name>
    <dbReference type="NCBI Taxonomy" id="2652285"/>
    <lineage>
        <taxon>Bacteria</taxon>
        <taxon>Bacillati</taxon>
        <taxon>Bacillota</taxon>
        <taxon>Negativicutes</taxon>
        <taxon>Selenomonadales</taxon>
        <taxon>Selenomonadaceae</taxon>
        <taxon>Selenomonas</taxon>
    </lineage>
</organism>
<comment type="caution">
    <text evidence="2">The sequence shown here is derived from an EMBL/GenBank/DDBJ whole genome shotgun (WGS) entry which is preliminary data.</text>
</comment>
<accession>A0A6I2UZ04</accession>
<evidence type="ECO:0000259" key="1">
    <source>
        <dbReference type="Pfam" id="PF04480"/>
    </source>
</evidence>
<sequence length="119" mass="14552">MRKYREDLTEKAQSLRRNMTKEERHLWYDFLRTFPYRFRRQKPIGCYILDFYCAEVRLAVELDGSQHFEEAGEAYDKDRTRYLEHQGIRVLRFSNRELWENFDGVRMAIYLAAGIDKDK</sequence>
<proteinExistence type="predicted"/>
<evidence type="ECO:0000313" key="3">
    <source>
        <dbReference type="Proteomes" id="UP000430222"/>
    </source>
</evidence>
<dbReference type="SUPFAM" id="SSF52980">
    <property type="entry name" value="Restriction endonuclease-like"/>
    <property type="match status" value="1"/>
</dbReference>
<name>A0A6I2UZ04_9FIRM</name>
<dbReference type="Gene3D" id="3.40.960.10">
    <property type="entry name" value="VSR Endonuclease"/>
    <property type="match status" value="1"/>
</dbReference>
<keyword evidence="3" id="KW-1185">Reference proteome</keyword>
<dbReference type="AlphaFoldDB" id="A0A6I2UZ04"/>
<reference evidence="2 3" key="1">
    <citation type="submission" date="2019-08" db="EMBL/GenBank/DDBJ databases">
        <title>In-depth cultivation of the pig gut microbiome towards novel bacterial diversity and tailored functional studies.</title>
        <authorList>
            <person name="Wylensek D."/>
            <person name="Hitch T.C.A."/>
            <person name="Clavel T."/>
        </authorList>
    </citation>
    <scope>NUCLEOTIDE SEQUENCE [LARGE SCALE GENOMIC DNA]</scope>
    <source>
        <strain evidence="3">WCA-380-WT-3B3</strain>
    </source>
</reference>
<dbReference type="Pfam" id="PF04480">
    <property type="entry name" value="DUF559"/>
    <property type="match status" value="1"/>
</dbReference>
<gene>
    <name evidence="2" type="ORF">FYJ78_10995</name>
</gene>
<dbReference type="EMBL" id="VUNL01000014">
    <property type="protein sequence ID" value="MSV25679.1"/>
    <property type="molecule type" value="Genomic_DNA"/>
</dbReference>
<dbReference type="PANTHER" id="PTHR38590:SF1">
    <property type="entry name" value="BLL0828 PROTEIN"/>
    <property type="match status" value="1"/>
</dbReference>
<dbReference type="CDD" id="cd01038">
    <property type="entry name" value="Endonuclease_DUF559"/>
    <property type="match status" value="1"/>
</dbReference>
<dbReference type="Proteomes" id="UP000430222">
    <property type="component" value="Unassembled WGS sequence"/>
</dbReference>
<dbReference type="InterPro" id="IPR007569">
    <property type="entry name" value="DUF559"/>
</dbReference>
<dbReference type="InterPro" id="IPR011335">
    <property type="entry name" value="Restrct_endonuc-II-like"/>
</dbReference>
<feature type="domain" description="DUF559" evidence="1">
    <location>
        <begin position="7"/>
        <end position="111"/>
    </location>
</feature>
<evidence type="ECO:0000313" key="2">
    <source>
        <dbReference type="EMBL" id="MSV25679.1"/>
    </source>
</evidence>
<dbReference type="PANTHER" id="PTHR38590">
    <property type="entry name" value="BLL0828 PROTEIN"/>
    <property type="match status" value="1"/>
</dbReference>
<protein>
    <submittedName>
        <fullName evidence="2">DUF559 domain-containing protein</fullName>
    </submittedName>
</protein>
<dbReference type="RefSeq" id="WP_154621442.1">
    <property type="nucleotide sequence ID" value="NZ_VUNL01000014.1"/>
</dbReference>